<accession>A0A131YDK3</accession>
<sequence length="95" mass="10791">MTPCDTEGDFLFLGLANVVRMPEYQREDNELLSVIRYVQGDDVVVPRLLSRGLASSTLRNNVLYKRNFENRQKSFLLVVPTALRAVVLQTPLLVP</sequence>
<name>A0A131YDK3_RHIAP</name>
<reference evidence="1" key="1">
    <citation type="journal article" date="2016" name="Ticks Tick Borne Dis.">
        <title>De novo assembly and annotation of the salivary gland transcriptome of Rhipicephalus appendiculatus male and female ticks during blood feeding.</title>
        <authorList>
            <person name="de Castro M.H."/>
            <person name="de Klerk D."/>
            <person name="Pienaar R."/>
            <person name="Latif A.A."/>
            <person name="Rees D.J."/>
            <person name="Mans B.J."/>
        </authorList>
    </citation>
    <scope>NUCLEOTIDE SEQUENCE</scope>
    <source>
        <tissue evidence="1">Salivary glands</tissue>
    </source>
</reference>
<proteinExistence type="predicted"/>
<dbReference type="EMBL" id="GEDV01011992">
    <property type="protein sequence ID" value="JAP76565.1"/>
    <property type="molecule type" value="Transcribed_RNA"/>
</dbReference>
<protein>
    <submittedName>
        <fullName evidence="1">Tick transposon</fullName>
    </submittedName>
</protein>
<organism evidence="1">
    <name type="scientific">Rhipicephalus appendiculatus</name>
    <name type="common">Brown ear tick</name>
    <dbReference type="NCBI Taxonomy" id="34631"/>
    <lineage>
        <taxon>Eukaryota</taxon>
        <taxon>Metazoa</taxon>
        <taxon>Ecdysozoa</taxon>
        <taxon>Arthropoda</taxon>
        <taxon>Chelicerata</taxon>
        <taxon>Arachnida</taxon>
        <taxon>Acari</taxon>
        <taxon>Parasitiformes</taxon>
        <taxon>Ixodida</taxon>
        <taxon>Ixodoidea</taxon>
        <taxon>Ixodidae</taxon>
        <taxon>Rhipicephalinae</taxon>
        <taxon>Rhipicephalus</taxon>
        <taxon>Rhipicephalus</taxon>
    </lineage>
</organism>
<evidence type="ECO:0000313" key="1">
    <source>
        <dbReference type="EMBL" id="JAP76565.1"/>
    </source>
</evidence>
<dbReference type="AlphaFoldDB" id="A0A131YDK3"/>